<protein>
    <submittedName>
        <fullName evidence="3">Uncharacterized protein</fullName>
    </submittedName>
</protein>
<organism evidence="3 4">
    <name type="scientific">Edaphobacter dinghuensis</name>
    <dbReference type="NCBI Taxonomy" id="1560005"/>
    <lineage>
        <taxon>Bacteria</taxon>
        <taxon>Pseudomonadati</taxon>
        <taxon>Acidobacteriota</taxon>
        <taxon>Terriglobia</taxon>
        <taxon>Terriglobales</taxon>
        <taxon>Acidobacteriaceae</taxon>
        <taxon>Edaphobacter</taxon>
    </lineage>
</organism>
<accession>A0A917M1C8</accession>
<keyword evidence="2" id="KW-0812">Transmembrane</keyword>
<dbReference type="Proteomes" id="UP000647241">
    <property type="component" value="Unassembled WGS sequence"/>
</dbReference>
<dbReference type="EMBL" id="BMGT01000002">
    <property type="protein sequence ID" value="GGG71602.1"/>
    <property type="molecule type" value="Genomic_DNA"/>
</dbReference>
<dbReference type="AlphaFoldDB" id="A0A917M1C8"/>
<feature type="compositionally biased region" description="Basic and acidic residues" evidence="1">
    <location>
        <begin position="84"/>
        <end position="97"/>
    </location>
</feature>
<feature type="transmembrane region" description="Helical" evidence="2">
    <location>
        <begin position="12"/>
        <end position="34"/>
    </location>
</feature>
<reference evidence="3" key="2">
    <citation type="submission" date="2020-09" db="EMBL/GenBank/DDBJ databases">
        <authorList>
            <person name="Sun Q."/>
            <person name="Zhou Y."/>
        </authorList>
    </citation>
    <scope>NUCLEOTIDE SEQUENCE</scope>
    <source>
        <strain evidence="3">CGMCC 1.12997</strain>
    </source>
</reference>
<sequence length="119" mass="14089">MRHHPIIKGIKIILFILVGGTVLGFVTMELWNALLPQILGLHRITFWQGVGLVILSRIFFGGFHRHSGHRDQWNRNMKHRMRERWENMSPEDREKFRKGMHCGRNPFAQSQEHTAEPRI</sequence>
<keyword evidence="2" id="KW-1133">Transmembrane helix</keyword>
<proteinExistence type="predicted"/>
<evidence type="ECO:0000313" key="4">
    <source>
        <dbReference type="Proteomes" id="UP000647241"/>
    </source>
</evidence>
<feature type="transmembrane region" description="Helical" evidence="2">
    <location>
        <begin position="46"/>
        <end position="63"/>
    </location>
</feature>
<gene>
    <name evidence="3" type="ORF">GCM10011585_12310</name>
</gene>
<name>A0A917M1C8_9BACT</name>
<evidence type="ECO:0000313" key="3">
    <source>
        <dbReference type="EMBL" id="GGG71602.1"/>
    </source>
</evidence>
<dbReference type="RefSeq" id="WP_188553331.1">
    <property type="nucleotide sequence ID" value="NZ_BMGT01000002.1"/>
</dbReference>
<keyword evidence="4" id="KW-1185">Reference proteome</keyword>
<comment type="caution">
    <text evidence="3">The sequence shown here is derived from an EMBL/GenBank/DDBJ whole genome shotgun (WGS) entry which is preliminary data.</text>
</comment>
<reference evidence="3" key="1">
    <citation type="journal article" date="2014" name="Int. J. Syst. Evol. Microbiol.">
        <title>Complete genome sequence of Corynebacterium casei LMG S-19264T (=DSM 44701T), isolated from a smear-ripened cheese.</title>
        <authorList>
            <consortium name="US DOE Joint Genome Institute (JGI-PGF)"/>
            <person name="Walter F."/>
            <person name="Albersmeier A."/>
            <person name="Kalinowski J."/>
            <person name="Ruckert C."/>
        </authorList>
    </citation>
    <scope>NUCLEOTIDE SEQUENCE</scope>
    <source>
        <strain evidence="3">CGMCC 1.12997</strain>
    </source>
</reference>
<feature type="region of interest" description="Disordered" evidence="1">
    <location>
        <begin position="84"/>
        <end position="119"/>
    </location>
</feature>
<keyword evidence="2" id="KW-0472">Membrane</keyword>
<evidence type="ECO:0000256" key="2">
    <source>
        <dbReference type="SAM" id="Phobius"/>
    </source>
</evidence>
<evidence type="ECO:0000256" key="1">
    <source>
        <dbReference type="SAM" id="MobiDB-lite"/>
    </source>
</evidence>